<dbReference type="AlphaFoldDB" id="A0A7J0BYA7"/>
<dbReference type="RefSeq" id="WP_174410586.1">
    <property type="nucleotide sequence ID" value="NZ_BLVP01000010.1"/>
</dbReference>
<evidence type="ECO:0000313" key="1">
    <source>
        <dbReference type="EMBL" id="GFM37974.1"/>
    </source>
</evidence>
<dbReference type="EMBL" id="BLVP01000010">
    <property type="protein sequence ID" value="GFM37974.1"/>
    <property type="molecule type" value="Genomic_DNA"/>
</dbReference>
<reference evidence="1 2" key="1">
    <citation type="submission" date="2020-05" db="EMBL/GenBank/DDBJ databases">
        <title>Draft genome sequence of Desulfovibrio psychrotolerans JS1T.</title>
        <authorList>
            <person name="Ueno A."/>
            <person name="Tamazawa S."/>
            <person name="Tamamura S."/>
            <person name="Murakami T."/>
            <person name="Kiyama T."/>
            <person name="Inomata H."/>
            <person name="Amano Y."/>
            <person name="Miyakawa K."/>
            <person name="Tamaki H."/>
            <person name="Naganuma T."/>
            <person name="Kaneko K."/>
        </authorList>
    </citation>
    <scope>NUCLEOTIDE SEQUENCE [LARGE SCALE GENOMIC DNA]</scope>
    <source>
        <strain evidence="1 2">JS1</strain>
    </source>
</reference>
<organism evidence="1 2">
    <name type="scientific">Desulfovibrio psychrotolerans</name>
    <dbReference type="NCBI Taxonomy" id="415242"/>
    <lineage>
        <taxon>Bacteria</taxon>
        <taxon>Pseudomonadati</taxon>
        <taxon>Thermodesulfobacteriota</taxon>
        <taxon>Desulfovibrionia</taxon>
        <taxon>Desulfovibrionales</taxon>
        <taxon>Desulfovibrionaceae</taxon>
        <taxon>Desulfovibrio</taxon>
    </lineage>
</organism>
<dbReference type="Proteomes" id="UP000503820">
    <property type="component" value="Unassembled WGS sequence"/>
</dbReference>
<name>A0A7J0BYA7_9BACT</name>
<sequence>MEESTTTIIEAPQSLPDAVRTAVEDCLSKYGDNAKGMVLHLIFETNGVRGRAINGVSVVLGDVSPGKQRAIFQNTMHTAENYDPAKTQLRFN</sequence>
<gene>
    <name evidence="1" type="ORF">DSM19430T_26580</name>
</gene>
<proteinExistence type="predicted"/>
<keyword evidence="2" id="KW-1185">Reference proteome</keyword>
<comment type="caution">
    <text evidence="1">The sequence shown here is derived from an EMBL/GenBank/DDBJ whole genome shotgun (WGS) entry which is preliminary data.</text>
</comment>
<protein>
    <submittedName>
        <fullName evidence="1">Uncharacterized protein</fullName>
    </submittedName>
</protein>
<evidence type="ECO:0000313" key="2">
    <source>
        <dbReference type="Proteomes" id="UP000503820"/>
    </source>
</evidence>
<accession>A0A7J0BYA7</accession>